<evidence type="ECO:0000313" key="12">
    <source>
        <dbReference type="Proteomes" id="UP000728185"/>
    </source>
</evidence>
<feature type="domain" description="ABC transporter" evidence="9">
    <location>
        <begin position="393"/>
        <end position="680"/>
    </location>
</feature>
<dbReference type="Pfam" id="PF00664">
    <property type="entry name" value="ABC_membrane"/>
    <property type="match status" value="1"/>
</dbReference>
<dbReference type="InterPro" id="IPR050173">
    <property type="entry name" value="ABC_transporter_C-like"/>
</dbReference>
<dbReference type="SUPFAM" id="SSF52540">
    <property type="entry name" value="P-loop containing nucleoside triphosphate hydrolases"/>
    <property type="match status" value="1"/>
</dbReference>
<evidence type="ECO:0000256" key="5">
    <source>
        <dbReference type="ARBA" id="ARBA00022840"/>
    </source>
</evidence>
<dbReference type="GO" id="GO:0140359">
    <property type="term" value="F:ABC-type transporter activity"/>
    <property type="evidence" value="ECO:0007669"/>
    <property type="project" value="InterPro"/>
</dbReference>
<reference evidence="11" key="1">
    <citation type="submission" date="2019-05" db="EMBL/GenBank/DDBJ databases">
        <title>Annotation for the trematode Fasciolopsis buski.</title>
        <authorList>
            <person name="Choi Y.-J."/>
        </authorList>
    </citation>
    <scope>NUCLEOTIDE SEQUENCE</scope>
    <source>
        <strain evidence="11">HT</strain>
        <tissue evidence="11">Whole worm</tissue>
    </source>
</reference>
<feature type="transmembrane region" description="Helical" evidence="8">
    <location>
        <begin position="303"/>
        <end position="324"/>
    </location>
</feature>
<dbReference type="CDD" id="cd18605">
    <property type="entry name" value="ABC_6TM_MRP7_D2_like"/>
    <property type="match status" value="1"/>
</dbReference>
<dbReference type="InterPro" id="IPR003593">
    <property type="entry name" value="AAA+_ATPase"/>
</dbReference>
<dbReference type="PROSITE" id="PS50929">
    <property type="entry name" value="ABC_TM1F"/>
    <property type="match status" value="1"/>
</dbReference>
<dbReference type="OrthoDB" id="6500128at2759"/>
<dbReference type="InterPro" id="IPR036640">
    <property type="entry name" value="ABC1_TM_sf"/>
</dbReference>
<keyword evidence="5 11" id="KW-0067">ATP-binding</keyword>
<accession>A0A8E0RM15</accession>
<gene>
    <name evidence="11" type="ORF">FBUS_08895</name>
</gene>
<dbReference type="InterPro" id="IPR011527">
    <property type="entry name" value="ABC1_TM_dom"/>
</dbReference>
<feature type="transmembrane region" description="Helical" evidence="8">
    <location>
        <begin position="160"/>
        <end position="178"/>
    </location>
</feature>
<protein>
    <submittedName>
        <fullName evidence="11">ATP-binding cassette subfamily C (CFTR/MRP) member 10</fullName>
    </submittedName>
</protein>
<evidence type="ECO:0000256" key="3">
    <source>
        <dbReference type="ARBA" id="ARBA00022692"/>
    </source>
</evidence>
<feature type="transmembrane region" description="Helical" evidence="8">
    <location>
        <begin position="85"/>
        <end position="118"/>
    </location>
</feature>
<evidence type="ECO:0000256" key="2">
    <source>
        <dbReference type="ARBA" id="ARBA00022448"/>
    </source>
</evidence>
<name>A0A8E0RM15_9TREM</name>
<keyword evidence="6 8" id="KW-1133">Transmembrane helix</keyword>
<keyword evidence="3 8" id="KW-0812">Transmembrane</keyword>
<keyword evidence="2" id="KW-0813">Transport</keyword>
<dbReference type="PANTHER" id="PTHR24223:SF330">
    <property type="entry name" value="ATP-BINDING CASSETTE SUB-FAMILY C MEMBER 10"/>
    <property type="match status" value="1"/>
</dbReference>
<evidence type="ECO:0000256" key="1">
    <source>
        <dbReference type="ARBA" id="ARBA00004370"/>
    </source>
</evidence>
<feature type="domain" description="ABC transmembrane type-1" evidence="10">
    <location>
        <begin position="51"/>
        <end position="329"/>
    </location>
</feature>
<dbReference type="AlphaFoldDB" id="A0A8E0RM15"/>
<comment type="subcellular location">
    <subcellularLocation>
        <location evidence="1">Membrane</location>
    </subcellularLocation>
</comment>
<keyword evidence="4" id="KW-0547">Nucleotide-binding</keyword>
<evidence type="ECO:0000259" key="9">
    <source>
        <dbReference type="PROSITE" id="PS50893"/>
    </source>
</evidence>
<keyword evidence="7 8" id="KW-0472">Membrane</keyword>
<dbReference type="Gene3D" id="3.40.50.300">
    <property type="entry name" value="P-loop containing nucleotide triphosphate hydrolases"/>
    <property type="match status" value="1"/>
</dbReference>
<dbReference type="PANTHER" id="PTHR24223">
    <property type="entry name" value="ATP-BINDING CASSETTE SUB-FAMILY C"/>
    <property type="match status" value="1"/>
</dbReference>
<dbReference type="SMART" id="SM00382">
    <property type="entry name" value="AAA"/>
    <property type="match status" value="1"/>
</dbReference>
<evidence type="ECO:0000313" key="11">
    <source>
        <dbReference type="EMBL" id="KAA0187376.1"/>
    </source>
</evidence>
<dbReference type="GO" id="GO:0005524">
    <property type="term" value="F:ATP binding"/>
    <property type="evidence" value="ECO:0007669"/>
    <property type="project" value="UniProtKB-KW"/>
</dbReference>
<keyword evidence="12" id="KW-1185">Reference proteome</keyword>
<dbReference type="Gene3D" id="1.20.1560.10">
    <property type="entry name" value="ABC transporter type 1, transmembrane domain"/>
    <property type="match status" value="1"/>
</dbReference>
<dbReference type="GO" id="GO:0016020">
    <property type="term" value="C:membrane"/>
    <property type="evidence" value="ECO:0007669"/>
    <property type="project" value="UniProtKB-SubCell"/>
</dbReference>
<dbReference type="InterPro" id="IPR017871">
    <property type="entry name" value="ABC_transporter-like_CS"/>
</dbReference>
<evidence type="ECO:0000256" key="4">
    <source>
        <dbReference type="ARBA" id="ARBA00022741"/>
    </source>
</evidence>
<sequence>MLLPFHASHIDYYDLGTRNAADWWLAHWVRLSCSVSVTSSCYLENVTTTHLGPLTLSNLIRSTNSEQTASITLPATQLSSSSRSFYLTVYGSIVGGNVLATTFRAVLFAFGGLAASAIVHENALDTVLHACLSYFDRTPQGRILNRFSSDVGTVDDSLPFILNIFLACISGLIGVLVITCLSVPLLLTVLLPLTFIFWSIQRIYRGASRDLKRLSSVTRSPVYAHFSDTLSGLAVIRGLKQEFRFRHLMAEYLATHVRAEWTSLAASSWLSVRLQMMASGILTGVVVLSFIGRKFGWTEVAAAGLSAAYALNIASLMTSTVYIATETEKNLIAVERCHELTEITPVESDIVPVTVTAPAPIRRHGPPVFRPLDIFEAHAGGFVPLDWPSIGRLEFRNISLTYRRALQSTIEAKVQALKDVSLTIEPGVRVGIVGRTGSGKSSLLRVLLRLVDHLPGPHTNAQIAQQIGFVGASGQSLLYDHLGIQVSNRSTLIDPFLPTKVFVDGVDIRTVPLVALRTSILAVPQEPFLFSGCLRDNLDPERVHSDEELCEILVKCQLADTPFGANSMLSLDVGEAGRDISAGQRQLVCLARTLLRQPRPKVICFDEATASVDTKTEEAIHEILNREFAEATVLLIAHRLSSVRRLCSRVVVMHSGRVVADGTPEQILGDDRIHLLDDKKERDLIDL</sequence>
<proteinExistence type="predicted"/>
<dbReference type="InterPro" id="IPR003439">
    <property type="entry name" value="ABC_transporter-like_ATP-bd"/>
</dbReference>
<comment type="caution">
    <text evidence="11">The sequence shown here is derived from an EMBL/GenBank/DDBJ whole genome shotgun (WGS) entry which is preliminary data.</text>
</comment>
<dbReference type="PROSITE" id="PS50893">
    <property type="entry name" value="ABC_TRANSPORTER_2"/>
    <property type="match status" value="1"/>
</dbReference>
<evidence type="ECO:0000256" key="8">
    <source>
        <dbReference type="SAM" id="Phobius"/>
    </source>
</evidence>
<dbReference type="PROSITE" id="PS00211">
    <property type="entry name" value="ABC_TRANSPORTER_1"/>
    <property type="match status" value="1"/>
</dbReference>
<organism evidence="11 12">
    <name type="scientific">Fasciolopsis buskii</name>
    <dbReference type="NCBI Taxonomy" id="27845"/>
    <lineage>
        <taxon>Eukaryota</taxon>
        <taxon>Metazoa</taxon>
        <taxon>Spiralia</taxon>
        <taxon>Lophotrochozoa</taxon>
        <taxon>Platyhelminthes</taxon>
        <taxon>Trematoda</taxon>
        <taxon>Digenea</taxon>
        <taxon>Plagiorchiida</taxon>
        <taxon>Echinostomata</taxon>
        <taxon>Echinostomatoidea</taxon>
        <taxon>Fasciolidae</taxon>
        <taxon>Fasciolopsis</taxon>
    </lineage>
</organism>
<evidence type="ECO:0000256" key="7">
    <source>
        <dbReference type="ARBA" id="ARBA00023136"/>
    </source>
</evidence>
<dbReference type="SUPFAM" id="SSF90123">
    <property type="entry name" value="ABC transporter transmembrane region"/>
    <property type="match status" value="1"/>
</dbReference>
<dbReference type="Proteomes" id="UP000728185">
    <property type="component" value="Unassembled WGS sequence"/>
</dbReference>
<feature type="transmembrane region" description="Helical" evidence="8">
    <location>
        <begin position="272"/>
        <end position="291"/>
    </location>
</feature>
<dbReference type="InterPro" id="IPR027417">
    <property type="entry name" value="P-loop_NTPase"/>
</dbReference>
<evidence type="ECO:0000259" key="10">
    <source>
        <dbReference type="PROSITE" id="PS50929"/>
    </source>
</evidence>
<feature type="transmembrane region" description="Helical" evidence="8">
    <location>
        <begin position="185"/>
        <end position="204"/>
    </location>
</feature>
<dbReference type="EMBL" id="LUCM01009155">
    <property type="protein sequence ID" value="KAA0187376.1"/>
    <property type="molecule type" value="Genomic_DNA"/>
</dbReference>
<evidence type="ECO:0000256" key="6">
    <source>
        <dbReference type="ARBA" id="ARBA00022989"/>
    </source>
</evidence>
<dbReference type="Pfam" id="PF00005">
    <property type="entry name" value="ABC_tran"/>
    <property type="match status" value="1"/>
</dbReference>
<dbReference type="GO" id="GO:0016887">
    <property type="term" value="F:ATP hydrolysis activity"/>
    <property type="evidence" value="ECO:0007669"/>
    <property type="project" value="InterPro"/>
</dbReference>